<evidence type="ECO:0000313" key="7">
    <source>
        <dbReference type="Proteomes" id="UP000236161"/>
    </source>
</evidence>
<dbReference type="PANTHER" id="PTHR45714">
    <property type="entry name" value="HOMEOBOX-LEUCINE ZIPPER PROTEIN HAT14"/>
    <property type="match status" value="1"/>
</dbReference>
<dbReference type="PANTHER" id="PTHR45714:SF34">
    <property type="entry name" value="HOMEOBOX-LEUCINE ZIPPER PROTEIN HAT9"/>
    <property type="match status" value="1"/>
</dbReference>
<dbReference type="Proteomes" id="UP000236161">
    <property type="component" value="Unassembled WGS sequence"/>
</dbReference>
<keyword evidence="3" id="KW-0804">Transcription</keyword>
<dbReference type="InterPro" id="IPR050762">
    <property type="entry name" value="HD-ZIP_Homeobox_LZ_Class_II"/>
</dbReference>
<dbReference type="Pfam" id="PF02183">
    <property type="entry name" value="HALZ"/>
    <property type="match status" value="1"/>
</dbReference>
<keyword evidence="2" id="KW-0805">Transcription regulation</keyword>
<dbReference type="SMART" id="SM00340">
    <property type="entry name" value="HALZ"/>
    <property type="match status" value="1"/>
</dbReference>
<evidence type="ECO:0000313" key="6">
    <source>
        <dbReference type="EMBL" id="PKA55742.1"/>
    </source>
</evidence>
<keyword evidence="4" id="KW-0175">Coiled coil</keyword>
<dbReference type="GO" id="GO:0005634">
    <property type="term" value="C:nucleus"/>
    <property type="evidence" value="ECO:0007669"/>
    <property type="project" value="UniProtKB-SubCell"/>
</dbReference>
<sequence length="218" mass="24950">MNRHPSLELKLSCSDELGAGNVYDGKSQHGVNENSRFGENQDVYSEIWFSALNSCSRGTERCRQRHHEEDEDVKGRRKLRLSREQSCFLEESFREHSTLNPYATDSETLIEAHKNRSSARIKLKQTELDYEHLKQCCEHLTDENRKLYKEMDGLRTLLRLPPRQDLQLHFQAMASSRAPHLETNNLVAAMIAIHAQTSGGIAVGGLRLLFMLKNSKLG</sequence>
<dbReference type="OrthoDB" id="6159439at2759"/>
<proteinExistence type="predicted"/>
<dbReference type="GO" id="GO:0043565">
    <property type="term" value="F:sequence-specific DNA binding"/>
    <property type="evidence" value="ECO:0007669"/>
    <property type="project" value="InterPro"/>
</dbReference>
<accession>A0A2I0AJK2</accession>
<protein>
    <submittedName>
        <fullName evidence="6">Homeobox-leucine zipper protein HOX27</fullName>
    </submittedName>
</protein>
<evidence type="ECO:0000256" key="2">
    <source>
        <dbReference type="ARBA" id="ARBA00023015"/>
    </source>
</evidence>
<gene>
    <name evidence="6" type="primary">HOX27</name>
    <name evidence="6" type="ORF">AXF42_Ash012034</name>
</gene>
<reference evidence="6 7" key="1">
    <citation type="journal article" date="2017" name="Nature">
        <title>The Apostasia genome and the evolution of orchids.</title>
        <authorList>
            <person name="Zhang G.Q."/>
            <person name="Liu K.W."/>
            <person name="Li Z."/>
            <person name="Lohaus R."/>
            <person name="Hsiao Y.Y."/>
            <person name="Niu S.C."/>
            <person name="Wang J.Y."/>
            <person name="Lin Y.C."/>
            <person name="Xu Q."/>
            <person name="Chen L.J."/>
            <person name="Yoshida K."/>
            <person name="Fujiwara S."/>
            <person name="Wang Z.W."/>
            <person name="Zhang Y.Q."/>
            <person name="Mitsuda N."/>
            <person name="Wang M."/>
            <person name="Liu G.H."/>
            <person name="Pecoraro L."/>
            <person name="Huang H.X."/>
            <person name="Xiao X.J."/>
            <person name="Lin M."/>
            <person name="Wu X.Y."/>
            <person name="Wu W.L."/>
            <person name="Chen Y.Y."/>
            <person name="Chang S.B."/>
            <person name="Sakamoto S."/>
            <person name="Ohme-Takagi M."/>
            <person name="Yagi M."/>
            <person name="Zeng S.J."/>
            <person name="Shen C.Y."/>
            <person name="Yeh C.M."/>
            <person name="Luo Y.B."/>
            <person name="Tsai W.C."/>
            <person name="Van de Peer Y."/>
            <person name="Liu Z.J."/>
        </authorList>
    </citation>
    <scope>NUCLEOTIDE SEQUENCE [LARGE SCALE GENOMIC DNA]</scope>
    <source>
        <strain evidence="7">cv. Shenzhen</strain>
        <tissue evidence="6">Stem</tissue>
    </source>
</reference>
<keyword evidence="6" id="KW-0238">DNA-binding</keyword>
<keyword evidence="7" id="KW-1185">Reference proteome</keyword>
<evidence type="ECO:0000256" key="4">
    <source>
        <dbReference type="SAM" id="Coils"/>
    </source>
</evidence>
<dbReference type="STRING" id="1088818.A0A2I0AJK2"/>
<evidence type="ECO:0000256" key="1">
    <source>
        <dbReference type="ARBA" id="ARBA00004123"/>
    </source>
</evidence>
<dbReference type="AlphaFoldDB" id="A0A2I0AJK2"/>
<dbReference type="InterPro" id="IPR003106">
    <property type="entry name" value="Leu_zip_homeo"/>
</dbReference>
<organism evidence="6 7">
    <name type="scientific">Apostasia shenzhenica</name>
    <dbReference type="NCBI Taxonomy" id="1088818"/>
    <lineage>
        <taxon>Eukaryota</taxon>
        <taxon>Viridiplantae</taxon>
        <taxon>Streptophyta</taxon>
        <taxon>Embryophyta</taxon>
        <taxon>Tracheophyta</taxon>
        <taxon>Spermatophyta</taxon>
        <taxon>Magnoliopsida</taxon>
        <taxon>Liliopsida</taxon>
        <taxon>Asparagales</taxon>
        <taxon>Orchidaceae</taxon>
        <taxon>Apostasioideae</taxon>
        <taxon>Apostasia</taxon>
    </lineage>
</organism>
<dbReference type="EMBL" id="KZ451978">
    <property type="protein sequence ID" value="PKA55742.1"/>
    <property type="molecule type" value="Genomic_DNA"/>
</dbReference>
<feature type="domain" description="Leucine zipper homeobox-associated" evidence="5">
    <location>
        <begin position="124"/>
        <end position="168"/>
    </location>
</feature>
<feature type="coiled-coil region" evidence="4">
    <location>
        <begin position="123"/>
        <end position="157"/>
    </location>
</feature>
<evidence type="ECO:0000256" key="3">
    <source>
        <dbReference type="ARBA" id="ARBA00023163"/>
    </source>
</evidence>
<evidence type="ECO:0000259" key="5">
    <source>
        <dbReference type="SMART" id="SM00340"/>
    </source>
</evidence>
<dbReference type="GO" id="GO:0006355">
    <property type="term" value="P:regulation of DNA-templated transcription"/>
    <property type="evidence" value="ECO:0007669"/>
    <property type="project" value="InterPro"/>
</dbReference>
<keyword evidence="6" id="KW-0371">Homeobox</keyword>
<name>A0A2I0AJK2_9ASPA</name>
<comment type="subcellular location">
    <subcellularLocation>
        <location evidence="1">Nucleus</location>
    </subcellularLocation>
</comment>